<evidence type="ECO:0000259" key="1">
    <source>
        <dbReference type="Pfam" id="PF01370"/>
    </source>
</evidence>
<dbReference type="InterPro" id="IPR050177">
    <property type="entry name" value="Lipid_A_modif_metabolic_enz"/>
</dbReference>
<organism evidence="2 3">
    <name type="scientific">Mangrovibacillus cuniculi</name>
    <dbReference type="NCBI Taxonomy" id="2593652"/>
    <lineage>
        <taxon>Bacteria</taxon>
        <taxon>Bacillati</taxon>
        <taxon>Bacillota</taxon>
        <taxon>Bacilli</taxon>
        <taxon>Bacillales</taxon>
        <taxon>Bacillaceae</taxon>
        <taxon>Mangrovibacillus</taxon>
    </lineage>
</organism>
<protein>
    <submittedName>
        <fullName evidence="2">NAD-dependent epimerase/dehydratase family protein</fullName>
    </submittedName>
</protein>
<dbReference type="RefSeq" id="WP_239673719.1">
    <property type="nucleotide sequence ID" value="NZ_CP049742.1"/>
</dbReference>
<sequence length="296" mass="33875">MKKVLVLGGTSFFGKRLVQLLIDEGKEVTIATRGRTQDSFGETIKRLTIDREDKSSLIQAFKGRQWDVVYDQSCFSPVEMRYSCDALKDKVKRYVFTSTMAVYEFGIQRKEDEFNPNTYTYIYKNRGDYKGYEGYQEAKRAAEAHLFTQTDFDSVAVRFPIVVGKDDYTNRLKNHVMKVKNNQDIGIESLQNRYSFILSKEAAKFLYHMGESTFIGPINAGAKNDISMDQLITKIEEILKKEARVTTAITSENVSPYALGGSWSIHTGLVNSLGMDFSDCERMLEELISYYVQQEV</sequence>
<dbReference type="PANTHER" id="PTHR43245">
    <property type="entry name" value="BIFUNCTIONAL POLYMYXIN RESISTANCE PROTEIN ARNA"/>
    <property type="match status" value="1"/>
</dbReference>
<dbReference type="Pfam" id="PF01370">
    <property type="entry name" value="Epimerase"/>
    <property type="match status" value="1"/>
</dbReference>
<proteinExistence type="predicted"/>
<name>A0A7S8HEW8_9BACI</name>
<dbReference type="Proteomes" id="UP000593626">
    <property type="component" value="Chromosome"/>
</dbReference>
<dbReference type="AlphaFoldDB" id="A0A7S8HEW8"/>
<dbReference type="InterPro" id="IPR001509">
    <property type="entry name" value="Epimerase_deHydtase"/>
</dbReference>
<dbReference type="SUPFAM" id="SSF51735">
    <property type="entry name" value="NAD(P)-binding Rossmann-fold domains"/>
    <property type="match status" value="1"/>
</dbReference>
<dbReference type="KEGG" id="mcui:G8O30_04085"/>
<feature type="domain" description="NAD-dependent epimerase/dehydratase" evidence="1">
    <location>
        <begin position="4"/>
        <end position="212"/>
    </location>
</feature>
<accession>A0A7S8HEW8</accession>
<dbReference type="InterPro" id="IPR036291">
    <property type="entry name" value="NAD(P)-bd_dom_sf"/>
</dbReference>
<keyword evidence="3" id="KW-1185">Reference proteome</keyword>
<gene>
    <name evidence="2" type="ORF">G8O30_04085</name>
</gene>
<dbReference type="PANTHER" id="PTHR43245:SF13">
    <property type="entry name" value="UDP-D-APIOSE_UDP-D-XYLOSE SYNTHASE 2"/>
    <property type="match status" value="1"/>
</dbReference>
<evidence type="ECO:0000313" key="3">
    <source>
        <dbReference type="Proteomes" id="UP000593626"/>
    </source>
</evidence>
<evidence type="ECO:0000313" key="2">
    <source>
        <dbReference type="EMBL" id="QPC46193.1"/>
    </source>
</evidence>
<dbReference type="Gene3D" id="3.40.50.720">
    <property type="entry name" value="NAD(P)-binding Rossmann-like Domain"/>
    <property type="match status" value="1"/>
</dbReference>
<reference evidence="2 3" key="1">
    <citation type="submission" date="2019-07" db="EMBL/GenBank/DDBJ databases">
        <title>Genome sequence of 2 isolates from Red Sea Mangroves.</title>
        <authorList>
            <person name="Sefrji F."/>
            <person name="Michoud G."/>
            <person name="Merlino G."/>
            <person name="Daffonchio D."/>
        </authorList>
    </citation>
    <scope>NUCLEOTIDE SEQUENCE [LARGE SCALE GENOMIC DNA]</scope>
    <source>
        <strain evidence="2 3">R1DC41</strain>
    </source>
</reference>
<dbReference type="EMBL" id="CP049742">
    <property type="protein sequence ID" value="QPC46193.1"/>
    <property type="molecule type" value="Genomic_DNA"/>
</dbReference>